<evidence type="ECO:0000313" key="1">
    <source>
        <dbReference type="EMBL" id="KAJ5096706.1"/>
    </source>
</evidence>
<comment type="caution">
    <text evidence="1">The sequence shown here is derived from an EMBL/GenBank/DDBJ whole genome shotgun (WGS) entry which is preliminary data.</text>
</comment>
<keyword evidence="2" id="KW-1185">Reference proteome</keyword>
<dbReference type="EMBL" id="JAPQKH010000005">
    <property type="protein sequence ID" value="KAJ5096706.1"/>
    <property type="molecule type" value="Genomic_DNA"/>
</dbReference>
<organism evidence="1 2">
    <name type="scientific">Penicillium angulare</name>
    <dbReference type="NCBI Taxonomy" id="116970"/>
    <lineage>
        <taxon>Eukaryota</taxon>
        <taxon>Fungi</taxon>
        <taxon>Dikarya</taxon>
        <taxon>Ascomycota</taxon>
        <taxon>Pezizomycotina</taxon>
        <taxon>Eurotiomycetes</taxon>
        <taxon>Eurotiomycetidae</taxon>
        <taxon>Eurotiales</taxon>
        <taxon>Aspergillaceae</taxon>
        <taxon>Penicillium</taxon>
    </lineage>
</organism>
<sequence length="118" mass="13168">MSIVTDVRYYMLGLRATRQGWAAKVQAEIQEIRHLHGKIQDEQRGIERVHASAKDSNDELRSITCSSEAERGARALQSSTKKSLNTAENINSDLKVTATAARDQTITILTDILSLLRM</sequence>
<accession>A0A9W9K8R8</accession>
<name>A0A9W9K8R8_9EURO</name>
<dbReference type="Proteomes" id="UP001149165">
    <property type="component" value="Unassembled WGS sequence"/>
</dbReference>
<dbReference type="AlphaFoldDB" id="A0A9W9K8R8"/>
<reference evidence="1" key="1">
    <citation type="submission" date="2022-11" db="EMBL/GenBank/DDBJ databases">
        <authorList>
            <person name="Petersen C."/>
        </authorList>
    </citation>
    <scope>NUCLEOTIDE SEQUENCE</scope>
    <source>
        <strain evidence="1">IBT 30069</strain>
    </source>
</reference>
<gene>
    <name evidence="1" type="ORF">N7456_007427</name>
</gene>
<reference evidence="1" key="2">
    <citation type="journal article" date="2023" name="IMA Fungus">
        <title>Comparative genomic study of the Penicillium genus elucidates a diverse pangenome and 15 lateral gene transfer events.</title>
        <authorList>
            <person name="Petersen C."/>
            <person name="Sorensen T."/>
            <person name="Nielsen M.R."/>
            <person name="Sondergaard T.E."/>
            <person name="Sorensen J.L."/>
            <person name="Fitzpatrick D.A."/>
            <person name="Frisvad J.C."/>
            <person name="Nielsen K.L."/>
        </authorList>
    </citation>
    <scope>NUCLEOTIDE SEQUENCE</scope>
    <source>
        <strain evidence="1">IBT 30069</strain>
    </source>
</reference>
<proteinExistence type="predicted"/>
<protein>
    <submittedName>
        <fullName evidence="1">Uncharacterized protein</fullName>
    </submittedName>
</protein>
<evidence type="ECO:0000313" key="2">
    <source>
        <dbReference type="Proteomes" id="UP001149165"/>
    </source>
</evidence>